<name>A0ABT1WN03_9LACT</name>
<protein>
    <recommendedName>
        <fullName evidence="3">DUF1310 family protein</fullName>
    </recommendedName>
</protein>
<evidence type="ECO:0000313" key="2">
    <source>
        <dbReference type="Proteomes" id="UP001059480"/>
    </source>
</evidence>
<reference evidence="1" key="2">
    <citation type="journal article" date="2023" name="Curr. Microbiol.">
        <title>Granulicatella seriolae sp. nov., a Novel Facultative Anaerobe Isolated from Yellowtail Marine Fish.</title>
        <authorList>
            <person name="Lee M."/>
            <person name="Choi Y.J."/>
            <person name="Farooq A."/>
            <person name="Jeong J.B."/>
            <person name="Jung M.Y."/>
        </authorList>
    </citation>
    <scope>NUCLEOTIDE SEQUENCE</scope>
    <source>
        <strain evidence="1">S8</strain>
    </source>
</reference>
<keyword evidence="2" id="KW-1185">Reference proteome</keyword>
<dbReference type="EMBL" id="JANHNZ010000003">
    <property type="protein sequence ID" value="MCQ9209893.1"/>
    <property type="molecule type" value="Genomic_DNA"/>
</dbReference>
<evidence type="ECO:0000313" key="1">
    <source>
        <dbReference type="EMBL" id="MCQ9209893.1"/>
    </source>
</evidence>
<evidence type="ECO:0008006" key="3">
    <source>
        <dbReference type="Google" id="ProtNLM"/>
    </source>
</evidence>
<organism evidence="1 2">
    <name type="scientific">Granulicatella seriolae</name>
    <dbReference type="NCBI Taxonomy" id="2967226"/>
    <lineage>
        <taxon>Bacteria</taxon>
        <taxon>Bacillati</taxon>
        <taxon>Bacillota</taxon>
        <taxon>Bacilli</taxon>
        <taxon>Lactobacillales</taxon>
        <taxon>Carnobacteriaceae</taxon>
        <taxon>Granulicatella</taxon>
    </lineage>
</organism>
<dbReference type="RefSeq" id="WP_256944999.1">
    <property type="nucleotide sequence ID" value="NZ_JANHNZ010000003.1"/>
</dbReference>
<reference evidence="1" key="1">
    <citation type="submission" date="2022-07" db="EMBL/GenBank/DDBJ databases">
        <authorList>
            <person name="Jung M.-Y."/>
            <person name="Lee M."/>
        </authorList>
    </citation>
    <scope>NUCLEOTIDE SEQUENCE</scope>
    <source>
        <strain evidence="1">S8</strain>
    </source>
</reference>
<accession>A0ABT1WN03</accession>
<comment type="caution">
    <text evidence="1">The sequence shown here is derived from an EMBL/GenBank/DDBJ whole genome shotgun (WGS) entry which is preliminary data.</text>
</comment>
<reference evidence="1" key="3">
    <citation type="journal article" date="2023" name="Microbiol. Resour. Announc.">
        <title>Draft Genome Sequence of Granulicatella sp. Strain S8, Isolated from a Marine Fish, Seriola quinqueradiata.</title>
        <authorList>
            <person name="Lee M."/>
            <person name="Farooq A."/>
            <person name="Jeong J.B."/>
            <person name="Jung M.Y."/>
        </authorList>
    </citation>
    <scope>NUCLEOTIDE SEQUENCE</scope>
    <source>
        <strain evidence="1">S8</strain>
    </source>
</reference>
<sequence length="134" mass="15645">MNKGMIIRLLLVVGFAFVGWWLLTSDNHFTLPKAFDKVKVVTANYTLPPEYAKETKKVYTSEKDLMQFRETFQQLKIEKVATQTLTGGETTNISFYQGNKQVKSFKFYSDRLIERDTAYQFNAKTLYDFLNQLT</sequence>
<dbReference type="Proteomes" id="UP001059480">
    <property type="component" value="Unassembled WGS sequence"/>
</dbReference>
<gene>
    <name evidence="1" type="ORF">NPA36_04945</name>
</gene>
<proteinExistence type="predicted"/>